<evidence type="ECO:0000256" key="4">
    <source>
        <dbReference type="ARBA" id="ARBA00022989"/>
    </source>
</evidence>
<keyword evidence="3 7" id="KW-0812">Transmembrane</keyword>
<feature type="transmembrane region" description="Helical" evidence="7">
    <location>
        <begin position="93"/>
        <end position="118"/>
    </location>
</feature>
<reference evidence="8" key="1">
    <citation type="submission" date="2023-08" db="EMBL/GenBank/DDBJ databases">
        <title>Chromosome-level Genome Assembly of mud carp (Cirrhinus molitorella).</title>
        <authorList>
            <person name="Liu H."/>
        </authorList>
    </citation>
    <scope>NUCLEOTIDE SEQUENCE</scope>
    <source>
        <strain evidence="8">Prfri</strain>
        <tissue evidence="8">Muscle</tissue>
    </source>
</reference>
<evidence type="ECO:0000256" key="2">
    <source>
        <dbReference type="ARBA" id="ARBA00006843"/>
    </source>
</evidence>
<keyword evidence="4 7" id="KW-1133">Transmembrane helix</keyword>
<dbReference type="AlphaFoldDB" id="A0AA88U127"/>
<dbReference type="EMBL" id="JAUYZG010000007">
    <property type="protein sequence ID" value="KAK2903537.1"/>
    <property type="molecule type" value="Genomic_DNA"/>
</dbReference>
<comment type="similarity">
    <text evidence="2">Belongs to the CD225/Dispanin family.</text>
</comment>
<evidence type="ECO:0000313" key="8">
    <source>
        <dbReference type="EMBL" id="KAK2903537.1"/>
    </source>
</evidence>
<evidence type="ECO:0000256" key="6">
    <source>
        <dbReference type="SAM" id="MobiDB-lite"/>
    </source>
</evidence>
<organism evidence="8 9">
    <name type="scientific">Cirrhinus molitorella</name>
    <name type="common">mud carp</name>
    <dbReference type="NCBI Taxonomy" id="172907"/>
    <lineage>
        <taxon>Eukaryota</taxon>
        <taxon>Metazoa</taxon>
        <taxon>Chordata</taxon>
        <taxon>Craniata</taxon>
        <taxon>Vertebrata</taxon>
        <taxon>Euteleostomi</taxon>
        <taxon>Actinopterygii</taxon>
        <taxon>Neopterygii</taxon>
        <taxon>Teleostei</taxon>
        <taxon>Ostariophysi</taxon>
        <taxon>Cypriniformes</taxon>
        <taxon>Cyprinidae</taxon>
        <taxon>Labeoninae</taxon>
        <taxon>Labeonini</taxon>
        <taxon>Cirrhinus</taxon>
    </lineage>
</organism>
<evidence type="ECO:0000256" key="7">
    <source>
        <dbReference type="SAM" id="Phobius"/>
    </source>
</evidence>
<dbReference type="Pfam" id="PF04505">
    <property type="entry name" value="CD225"/>
    <property type="match status" value="1"/>
</dbReference>
<name>A0AA88U127_9TELE</name>
<dbReference type="PANTHER" id="PTHR14948">
    <property type="entry name" value="NG5"/>
    <property type="match status" value="1"/>
</dbReference>
<dbReference type="InterPro" id="IPR007593">
    <property type="entry name" value="CD225/Dispanin_fam"/>
</dbReference>
<keyword evidence="5 7" id="KW-0472">Membrane</keyword>
<evidence type="ECO:0000256" key="3">
    <source>
        <dbReference type="ARBA" id="ARBA00022692"/>
    </source>
</evidence>
<dbReference type="PANTHER" id="PTHR14948:SF46">
    <property type="entry name" value="DISPANIN SUBFAMILY A MEMBER 2B-LIKE-RELATED"/>
    <property type="match status" value="1"/>
</dbReference>
<evidence type="ECO:0000256" key="1">
    <source>
        <dbReference type="ARBA" id="ARBA00004370"/>
    </source>
</evidence>
<proteinExistence type="inferred from homology"/>
<comment type="caution">
    <text evidence="8">The sequence shown here is derived from an EMBL/GenBank/DDBJ whole genome shotgun (WGS) entry which is preliminary data.</text>
</comment>
<accession>A0AA88U127</accession>
<feature type="region of interest" description="Disordered" evidence="6">
    <location>
        <begin position="1"/>
        <end position="27"/>
    </location>
</feature>
<dbReference type="Proteomes" id="UP001187343">
    <property type="component" value="Unassembled WGS sequence"/>
</dbReference>
<protein>
    <recommendedName>
        <fullName evidence="10">Synapse differentiation-inducing gene protein 1-like</fullName>
    </recommendedName>
</protein>
<comment type="subcellular location">
    <subcellularLocation>
        <location evidence="1">Membrane</location>
    </subcellularLocation>
</comment>
<dbReference type="GO" id="GO:0016020">
    <property type="term" value="C:membrane"/>
    <property type="evidence" value="ECO:0007669"/>
    <property type="project" value="UniProtKB-SubCell"/>
</dbReference>
<dbReference type="InterPro" id="IPR051423">
    <property type="entry name" value="CD225/Dispanin"/>
</dbReference>
<evidence type="ECO:0000313" key="9">
    <source>
        <dbReference type="Proteomes" id="UP001187343"/>
    </source>
</evidence>
<gene>
    <name evidence="8" type="ORF">Q8A67_008250</name>
</gene>
<feature type="compositionally biased region" description="Basic and acidic residues" evidence="6">
    <location>
        <begin position="10"/>
        <end position="20"/>
    </location>
</feature>
<feature type="transmembrane region" description="Helical" evidence="7">
    <location>
        <begin position="53"/>
        <end position="72"/>
    </location>
</feature>
<sequence>MDLELSSLHPQDRNDSDPHEAQPGSGPLAVIVQPSECMGHEPPAEPVPDYMCYSKLTILFCTCLGAGALYFSRATRLANATGQRRKAARNSQIALILNHVGIVVGVLVFVLVTVYKFLLE</sequence>
<keyword evidence="9" id="KW-1185">Reference proteome</keyword>
<evidence type="ECO:0000256" key="5">
    <source>
        <dbReference type="ARBA" id="ARBA00023136"/>
    </source>
</evidence>
<evidence type="ECO:0008006" key="10">
    <source>
        <dbReference type="Google" id="ProtNLM"/>
    </source>
</evidence>